<accession>A0A0P1EGQ1</accession>
<dbReference type="AlphaFoldDB" id="A0A0P1EGQ1"/>
<evidence type="ECO:0000313" key="1">
    <source>
        <dbReference type="EMBL" id="CUH49286.1"/>
    </source>
</evidence>
<name>A0A0P1EGQ1_9RHOB</name>
<gene>
    <name evidence="1" type="ORF">RUA4292_03482</name>
</gene>
<protein>
    <submittedName>
        <fullName evidence="1">Uncharacterized protein</fullName>
    </submittedName>
</protein>
<dbReference type="EMBL" id="CYPU01000068">
    <property type="protein sequence ID" value="CUH49286.1"/>
    <property type="molecule type" value="Genomic_DNA"/>
</dbReference>
<evidence type="ECO:0000313" key="2">
    <source>
        <dbReference type="Proteomes" id="UP000050783"/>
    </source>
</evidence>
<dbReference type="Proteomes" id="UP000050783">
    <property type="component" value="Unassembled WGS sequence"/>
</dbReference>
<proteinExistence type="predicted"/>
<reference evidence="1 2" key="1">
    <citation type="submission" date="2015-09" db="EMBL/GenBank/DDBJ databases">
        <authorList>
            <consortium name="Swine Surveillance"/>
        </authorList>
    </citation>
    <scope>NUCLEOTIDE SEQUENCE [LARGE SCALE GENOMIC DNA]</scope>
    <source>
        <strain evidence="1 2">CECT 4292</strain>
    </source>
</reference>
<organism evidence="1 2">
    <name type="scientific">Ruegeria atlantica</name>
    <dbReference type="NCBI Taxonomy" id="81569"/>
    <lineage>
        <taxon>Bacteria</taxon>
        <taxon>Pseudomonadati</taxon>
        <taxon>Pseudomonadota</taxon>
        <taxon>Alphaproteobacteria</taxon>
        <taxon>Rhodobacterales</taxon>
        <taxon>Roseobacteraceae</taxon>
        <taxon>Ruegeria</taxon>
    </lineage>
</organism>
<dbReference type="RefSeq" id="WP_058278723.1">
    <property type="nucleotide sequence ID" value="NZ_CYPU01000068.1"/>
</dbReference>
<dbReference type="GeneID" id="55494627"/>
<dbReference type="OrthoDB" id="9885116at2"/>
<sequence>MFFKSILDHIFKSAEQANSMPKELAGKTQIANSGAVNKKELTVLFGDVLNEKQVGIGENQQPVDQSRK</sequence>